<gene>
    <name evidence="2" type="ORF">MSPICULIGERA_LOCUS1462</name>
</gene>
<sequence length="284" mass="32081">MRLMRRSRLDGKKPWLTGMDRGHHGTATGVERLPTCLRRLSLQFRDKRACAEGPMIDWTEQSSSDCAYDDIYALKCPQVVKTTSKQREDDSDRLFSIRLDYKEKQVNGRAKVKKYGRKRKSKKDVPAKAAKSIILQNPKTTPGHVFANIVRITDLFFLLLIFIAKMDPADYARLRDTLETVNQIFIQDGCALRVIAYPTGKVELLGIVTEIASGFYDKKRAAEPPVTQSDKQLPGMKRTSTIGRAGPSTSQATPHATHPRPPHIHPDGNKDKARSPRTKRICRQ</sequence>
<feature type="non-terminal residue" evidence="2">
    <location>
        <position position="284"/>
    </location>
</feature>
<reference evidence="2" key="1">
    <citation type="submission" date="2023-06" db="EMBL/GenBank/DDBJ databases">
        <authorList>
            <person name="Delattre M."/>
        </authorList>
    </citation>
    <scope>NUCLEOTIDE SEQUENCE</scope>
    <source>
        <strain evidence="2">AF72</strain>
    </source>
</reference>
<feature type="compositionally biased region" description="Polar residues" evidence="1">
    <location>
        <begin position="238"/>
        <end position="251"/>
    </location>
</feature>
<evidence type="ECO:0000313" key="3">
    <source>
        <dbReference type="Proteomes" id="UP001177023"/>
    </source>
</evidence>
<protein>
    <submittedName>
        <fullName evidence="2">Uncharacterized protein</fullName>
    </submittedName>
</protein>
<dbReference type="Proteomes" id="UP001177023">
    <property type="component" value="Unassembled WGS sequence"/>
</dbReference>
<name>A0AA36FUA0_9BILA</name>
<comment type="caution">
    <text evidence="2">The sequence shown here is derived from an EMBL/GenBank/DDBJ whole genome shotgun (WGS) entry which is preliminary data.</text>
</comment>
<accession>A0AA36FUA0</accession>
<proteinExistence type="predicted"/>
<evidence type="ECO:0000256" key="1">
    <source>
        <dbReference type="SAM" id="MobiDB-lite"/>
    </source>
</evidence>
<dbReference type="AlphaFoldDB" id="A0AA36FUA0"/>
<evidence type="ECO:0000313" key="2">
    <source>
        <dbReference type="EMBL" id="CAJ0560124.1"/>
    </source>
</evidence>
<feature type="compositionally biased region" description="Basic and acidic residues" evidence="1">
    <location>
        <begin position="264"/>
        <end position="274"/>
    </location>
</feature>
<organism evidence="2 3">
    <name type="scientific">Mesorhabditis spiculigera</name>
    <dbReference type="NCBI Taxonomy" id="96644"/>
    <lineage>
        <taxon>Eukaryota</taxon>
        <taxon>Metazoa</taxon>
        <taxon>Ecdysozoa</taxon>
        <taxon>Nematoda</taxon>
        <taxon>Chromadorea</taxon>
        <taxon>Rhabditida</taxon>
        <taxon>Rhabditina</taxon>
        <taxon>Rhabditomorpha</taxon>
        <taxon>Rhabditoidea</taxon>
        <taxon>Rhabditidae</taxon>
        <taxon>Mesorhabditinae</taxon>
        <taxon>Mesorhabditis</taxon>
    </lineage>
</organism>
<feature type="region of interest" description="Disordered" evidence="1">
    <location>
        <begin position="220"/>
        <end position="284"/>
    </location>
</feature>
<keyword evidence="3" id="KW-1185">Reference proteome</keyword>
<feature type="region of interest" description="Disordered" evidence="1">
    <location>
        <begin position="1"/>
        <end position="24"/>
    </location>
</feature>
<feature type="compositionally biased region" description="Basic residues" evidence="1">
    <location>
        <begin position="275"/>
        <end position="284"/>
    </location>
</feature>
<dbReference type="EMBL" id="CATQJA010000422">
    <property type="protein sequence ID" value="CAJ0560124.1"/>
    <property type="molecule type" value="Genomic_DNA"/>
</dbReference>